<dbReference type="EMBL" id="JACHGY010000001">
    <property type="protein sequence ID" value="MBB6431266.1"/>
    <property type="molecule type" value="Genomic_DNA"/>
</dbReference>
<evidence type="ECO:0000313" key="2">
    <source>
        <dbReference type="Proteomes" id="UP000541810"/>
    </source>
</evidence>
<sequence length="130" mass="14253">MKVLAVLLVVVIVGVALLVKFGGVTDFDPAAGADEFISQVQPGMSWQQVVDIRPPKKFAAFSNNPNRLHGPIVKFDEAAFATKIQNGSYNLGFFFEYRFDAENAYNVNFDEQGNVTSVEELMTMSDLLGG</sequence>
<name>A0A7X0LM44_9BACT</name>
<proteinExistence type="predicted"/>
<accession>A0A7X0LM44</accession>
<gene>
    <name evidence="1" type="ORF">HNQ40_003072</name>
</gene>
<evidence type="ECO:0000313" key="1">
    <source>
        <dbReference type="EMBL" id="MBB6431266.1"/>
    </source>
</evidence>
<keyword evidence="2" id="KW-1185">Reference proteome</keyword>
<dbReference type="Proteomes" id="UP000541810">
    <property type="component" value="Unassembled WGS sequence"/>
</dbReference>
<dbReference type="AlphaFoldDB" id="A0A7X0LM44"/>
<reference evidence="1 2" key="1">
    <citation type="submission" date="2020-08" db="EMBL/GenBank/DDBJ databases">
        <title>Genomic Encyclopedia of Type Strains, Phase IV (KMG-IV): sequencing the most valuable type-strain genomes for metagenomic binning, comparative biology and taxonomic classification.</title>
        <authorList>
            <person name="Goeker M."/>
        </authorList>
    </citation>
    <scope>NUCLEOTIDE SEQUENCE [LARGE SCALE GENOMIC DNA]</scope>
    <source>
        <strain evidence="1 2">DSM 103725</strain>
    </source>
</reference>
<comment type="caution">
    <text evidence="1">The sequence shown here is derived from an EMBL/GenBank/DDBJ whole genome shotgun (WGS) entry which is preliminary data.</text>
</comment>
<organism evidence="1 2">
    <name type="scientific">Algisphaera agarilytica</name>
    <dbReference type="NCBI Taxonomy" id="1385975"/>
    <lineage>
        <taxon>Bacteria</taxon>
        <taxon>Pseudomonadati</taxon>
        <taxon>Planctomycetota</taxon>
        <taxon>Phycisphaerae</taxon>
        <taxon>Phycisphaerales</taxon>
        <taxon>Phycisphaeraceae</taxon>
        <taxon>Algisphaera</taxon>
    </lineage>
</organism>
<protein>
    <submittedName>
        <fullName evidence="1">Uncharacterized protein</fullName>
    </submittedName>
</protein>